<dbReference type="Proteomes" id="UP000325577">
    <property type="component" value="Linkage Group LG14"/>
</dbReference>
<accession>A0A5J5B6S7</accession>
<evidence type="ECO:0000256" key="1">
    <source>
        <dbReference type="SAM" id="MobiDB-lite"/>
    </source>
</evidence>
<name>A0A5J5B6S7_9ASTE</name>
<evidence type="ECO:0000313" key="3">
    <source>
        <dbReference type="Proteomes" id="UP000325577"/>
    </source>
</evidence>
<sequence>MKLTEEESIGDGDGASMLRSFWYNFGDKLGTGLEDDGATAIWLTLDGGCCGGKWVGGGEWHGGGSRGGNGSDDRAGEGGDAGGAE</sequence>
<reference evidence="2 3" key="1">
    <citation type="submission" date="2019-09" db="EMBL/GenBank/DDBJ databases">
        <title>A chromosome-level genome assembly of the Chinese tupelo Nyssa sinensis.</title>
        <authorList>
            <person name="Yang X."/>
            <person name="Kang M."/>
            <person name="Yang Y."/>
            <person name="Xiong H."/>
            <person name="Wang M."/>
            <person name="Zhang Z."/>
            <person name="Wang Z."/>
            <person name="Wu H."/>
            <person name="Ma T."/>
            <person name="Liu J."/>
            <person name="Xi Z."/>
        </authorList>
    </citation>
    <scope>NUCLEOTIDE SEQUENCE [LARGE SCALE GENOMIC DNA]</scope>
    <source>
        <strain evidence="2">J267</strain>
        <tissue evidence="2">Leaf</tissue>
    </source>
</reference>
<gene>
    <name evidence="2" type="ORF">F0562_025625</name>
</gene>
<dbReference type="EMBL" id="CM018037">
    <property type="protein sequence ID" value="KAA8538933.1"/>
    <property type="molecule type" value="Genomic_DNA"/>
</dbReference>
<protein>
    <submittedName>
        <fullName evidence="2">Uncharacterized protein</fullName>
    </submittedName>
</protein>
<keyword evidence="3" id="KW-1185">Reference proteome</keyword>
<feature type="compositionally biased region" description="Gly residues" evidence="1">
    <location>
        <begin position="60"/>
        <end position="70"/>
    </location>
</feature>
<evidence type="ECO:0000313" key="2">
    <source>
        <dbReference type="EMBL" id="KAA8538933.1"/>
    </source>
</evidence>
<organism evidence="2 3">
    <name type="scientific">Nyssa sinensis</name>
    <dbReference type="NCBI Taxonomy" id="561372"/>
    <lineage>
        <taxon>Eukaryota</taxon>
        <taxon>Viridiplantae</taxon>
        <taxon>Streptophyta</taxon>
        <taxon>Embryophyta</taxon>
        <taxon>Tracheophyta</taxon>
        <taxon>Spermatophyta</taxon>
        <taxon>Magnoliopsida</taxon>
        <taxon>eudicotyledons</taxon>
        <taxon>Gunneridae</taxon>
        <taxon>Pentapetalae</taxon>
        <taxon>asterids</taxon>
        <taxon>Cornales</taxon>
        <taxon>Nyssaceae</taxon>
        <taxon>Nyssa</taxon>
    </lineage>
</organism>
<proteinExistence type="predicted"/>
<feature type="region of interest" description="Disordered" evidence="1">
    <location>
        <begin position="60"/>
        <end position="85"/>
    </location>
</feature>
<dbReference type="AlphaFoldDB" id="A0A5J5B6S7"/>